<name>A0A8H7DA48_9AGAR</name>
<keyword evidence="4" id="KW-1185">Reference proteome</keyword>
<accession>A0A8H7DA48</accession>
<evidence type="ECO:0000313" key="3">
    <source>
        <dbReference type="EMBL" id="KAF7365217.1"/>
    </source>
</evidence>
<dbReference type="AlphaFoldDB" id="A0A8H7DA48"/>
<dbReference type="Proteomes" id="UP000620124">
    <property type="component" value="Unassembled WGS sequence"/>
</dbReference>
<feature type="compositionally biased region" description="Acidic residues" evidence="2">
    <location>
        <begin position="498"/>
        <end position="524"/>
    </location>
</feature>
<protein>
    <submittedName>
        <fullName evidence="3">Uncharacterized protein</fullName>
    </submittedName>
</protein>
<feature type="coiled-coil region" evidence="1">
    <location>
        <begin position="739"/>
        <end position="770"/>
    </location>
</feature>
<sequence>MSLVLLPDEVLSFIFFSLDDPTSLSSTNRRFLLLSQSPYLRAQYFLARHGPIQALYFAFSRGKLITPRVIDILLASGAHLSRYLVQVAFHHFFHCQSHFLKPSIPWVRNLAWDTWNHFMQVAAGKFNQQIPRGKNEDDGAVFATFIKEAKFPAESQSVSWERIRDIFQKYQFIPFCHRDPLMAQFPLALAIEPRLLPYAVANGFEMDSKYRDFVFRKMFEKTSAAAAAHAEEIVANVRELCRLDSDMFVTRTVAAEACLEAKSNEAAYRALKQLDRAGDLPFSLAVLVQDVIKLFVKARAITSSATVTQILQLYTDFLAPPVPRVYVSGSTLHLSALRAPPPPPRPDRSPGDVPYRLRCGPAYPYAADVLLSAFVEKHTPMFEYLRREGVASEGGTATRKVTHTDLRGLAEDVAVRCLTKDNKGKTLKRLCEAYPTVRSKIVQAVLGEHEIKPEDLALLGKALENGERVQARLARHMGGIVVDEEEGSDNEREARGDEQEDEDEDGDEDVDMESISGEESEDGEAMAGKYQDPQSVAKWIKTEFGPSSSITATFLTHAVINGNNSVLTVYLNSVPPVPITLKHFQALAQLESCSSDYLLYDRIKAGAPFYKTEDDYLAGADAARFLLKKLVGKTKASEGKERKEVPQTPASPHVKTEPVEAAPGSASPHKRKRPRRSAAAAVNSYAVPDSDDEAIAAEEDKNDEFAEFRLGSLGGGKKKLKVEGKEGKPKVQTDLEAWIQALGELYKEEQRKYREKKKRMEKEKAAAAGNGGRIRVSKVWCLCVLAEEDGLAHCAQSDFFRSLTTNLRILRELNAEKRMHRVAAGEEFVESDAEDDEYVVQTKAPKAKRLKTTA</sequence>
<feature type="compositionally biased region" description="Basic and acidic residues" evidence="2">
    <location>
        <begin position="636"/>
        <end position="645"/>
    </location>
</feature>
<evidence type="ECO:0000256" key="1">
    <source>
        <dbReference type="SAM" id="Coils"/>
    </source>
</evidence>
<organism evidence="3 4">
    <name type="scientific">Mycena venus</name>
    <dbReference type="NCBI Taxonomy" id="2733690"/>
    <lineage>
        <taxon>Eukaryota</taxon>
        <taxon>Fungi</taxon>
        <taxon>Dikarya</taxon>
        <taxon>Basidiomycota</taxon>
        <taxon>Agaricomycotina</taxon>
        <taxon>Agaricomycetes</taxon>
        <taxon>Agaricomycetidae</taxon>
        <taxon>Agaricales</taxon>
        <taxon>Marasmiineae</taxon>
        <taxon>Mycenaceae</taxon>
        <taxon>Mycena</taxon>
    </lineage>
</organism>
<reference evidence="3" key="1">
    <citation type="submission" date="2020-05" db="EMBL/GenBank/DDBJ databases">
        <title>Mycena genomes resolve the evolution of fungal bioluminescence.</title>
        <authorList>
            <person name="Tsai I.J."/>
        </authorList>
    </citation>
    <scope>NUCLEOTIDE SEQUENCE</scope>
    <source>
        <strain evidence="3">CCC161011</strain>
    </source>
</reference>
<evidence type="ECO:0000256" key="2">
    <source>
        <dbReference type="SAM" id="MobiDB-lite"/>
    </source>
</evidence>
<evidence type="ECO:0000313" key="4">
    <source>
        <dbReference type="Proteomes" id="UP000620124"/>
    </source>
</evidence>
<dbReference type="EMBL" id="JACAZI010000003">
    <property type="protein sequence ID" value="KAF7365217.1"/>
    <property type="molecule type" value="Genomic_DNA"/>
</dbReference>
<gene>
    <name evidence="3" type="ORF">MVEN_00393300</name>
</gene>
<dbReference type="OrthoDB" id="270318at2759"/>
<comment type="caution">
    <text evidence="3">The sequence shown here is derived from an EMBL/GenBank/DDBJ whole genome shotgun (WGS) entry which is preliminary data.</text>
</comment>
<feature type="region of interest" description="Disordered" evidence="2">
    <location>
        <begin position="636"/>
        <end position="684"/>
    </location>
</feature>
<feature type="region of interest" description="Disordered" evidence="2">
    <location>
        <begin position="478"/>
        <end position="529"/>
    </location>
</feature>
<proteinExistence type="predicted"/>
<keyword evidence="1" id="KW-0175">Coiled coil</keyword>